<feature type="transmembrane region" description="Helical" evidence="10">
    <location>
        <begin position="363"/>
        <end position="384"/>
    </location>
</feature>
<dbReference type="UniPathway" id="UPA00219"/>
<keyword evidence="5 10" id="KW-0573">Peptidoglycan synthesis</keyword>
<feature type="transmembrane region" description="Helical" evidence="10">
    <location>
        <begin position="244"/>
        <end position="269"/>
    </location>
</feature>
<evidence type="ECO:0000256" key="5">
    <source>
        <dbReference type="ARBA" id="ARBA00022984"/>
    </source>
</evidence>
<feature type="transmembrane region" description="Helical" evidence="10">
    <location>
        <begin position="101"/>
        <end position="119"/>
    </location>
</feature>
<feature type="transmembrane region" description="Helical" evidence="10">
    <location>
        <begin position="479"/>
        <end position="500"/>
    </location>
</feature>
<keyword evidence="7 10" id="KW-0472">Membrane</keyword>
<dbReference type="GO" id="GO:0008360">
    <property type="term" value="P:regulation of cell shape"/>
    <property type="evidence" value="ECO:0007669"/>
    <property type="project" value="UniProtKB-UniRule"/>
</dbReference>
<sequence>MTEPAASPAPTPTGRIARHASVVAAGTTASRILGFLRDMTIAFTLGAGIWADAFFVAFRLPNLLRRLFAEGSLTMAFIPVFSRTRQEKGLAEAFTLARSVLIWLVLILLVICALAIIWAEPLTKLIAPGFARDPEILAGTVTLVRICFPYILFISAVALCMGVLNSLGHFWAPAVAPCVLNIGLIISALLAMFMGWDVALAMAWGVCLSGLGQWMLQQPYLRRYGLSWRGPVVMNHPGAKRIGILMAPTVFGAAVYQVNILIGTLLASLLATGSISYLYYADRLVQLPLGIFAVALSTAALPSMSMLAAANDMTGFRHTLNTTLSMTLFICLPAAAGLAGMSFPIIDAVFGRGAFGEEAVRATAWALVGYSSGLPAFACVRPLISAFYAMEDTRSPVLVAAICLAVNVALSLILMQYMAHVGLAVAAALSSWANVLLLGIILRRKIGAWLDIGPQTFRMTLLSAGLGLSALAASTLGKTALLCIPILACLYALTALKWNIAEARMTRDLLFTLRQKYRR</sequence>
<feature type="transmembrane region" description="Helical" evidence="10">
    <location>
        <begin position="396"/>
        <end position="415"/>
    </location>
</feature>
<dbReference type="Pfam" id="PF03023">
    <property type="entry name" value="MurJ"/>
    <property type="match status" value="1"/>
</dbReference>
<dbReference type="GO" id="GO:0005886">
    <property type="term" value="C:plasma membrane"/>
    <property type="evidence" value="ECO:0007669"/>
    <property type="project" value="UniProtKB-SubCell"/>
</dbReference>
<reference evidence="12 13" key="1">
    <citation type="submission" date="2016-10" db="EMBL/GenBank/DDBJ databases">
        <authorList>
            <person name="de Groot N.N."/>
        </authorList>
    </citation>
    <scope>NUCLEOTIDE SEQUENCE [LARGE SCALE GENOMIC DNA]</scope>
    <source>
        <strain evidence="12 13">ASO4-2</strain>
    </source>
</reference>
<evidence type="ECO:0000256" key="6">
    <source>
        <dbReference type="ARBA" id="ARBA00022989"/>
    </source>
</evidence>
<protein>
    <recommendedName>
        <fullName evidence="10">Probable lipid II flippase MurJ</fullName>
    </recommendedName>
</protein>
<name>A0A1G6DCE0_9BACT</name>
<evidence type="ECO:0000256" key="7">
    <source>
        <dbReference type="ARBA" id="ARBA00023136"/>
    </source>
</evidence>
<feature type="transmembrane region" description="Helical" evidence="10">
    <location>
        <begin position="289"/>
        <end position="310"/>
    </location>
</feature>
<dbReference type="GO" id="GO:0015648">
    <property type="term" value="F:lipid-linked peptidoglycan transporter activity"/>
    <property type="evidence" value="ECO:0007669"/>
    <property type="project" value="UniProtKB-UniRule"/>
</dbReference>
<feature type="transmembrane region" description="Helical" evidence="10">
    <location>
        <begin position="139"/>
        <end position="164"/>
    </location>
</feature>
<dbReference type="NCBIfam" id="TIGR01695">
    <property type="entry name" value="murJ_mviN"/>
    <property type="match status" value="1"/>
</dbReference>
<dbReference type="PANTHER" id="PTHR47019:SF1">
    <property type="entry name" value="LIPID II FLIPPASE MURJ"/>
    <property type="match status" value="1"/>
</dbReference>
<dbReference type="GO" id="GO:0009252">
    <property type="term" value="P:peptidoglycan biosynthetic process"/>
    <property type="evidence" value="ECO:0007669"/>
    <property type="project" value="UniProtKB-UniRule"/>
</dbReference>
<comment type="pathway">
    <text evidence="10">Cell wall biogenesis; peptidoglycan biosynthesis.</text>
</comment>
<proteinExistence type="inferred from homology"/>
<comment type="caution">
    <text evidence="10">Lacks conserved residue(s) required for the propagation of feature annotation.</text>
</comment>
<keyword evidence="3 10" id="KW-0812">Transmembrane</keyword>
<dbReference type="CDD" id="cd13123">
    <property type="entry name" value="MATE_MurJ_like"/>
    <property type="match status" value="1"/>
</dbReference>
<feature type="transmembrane region" description="Helical" evidence="10">
    <location>
        <begin position="322"/>
        <end position="343"/>
    </location>
</feature>
<dbReference type="PANTHER" id="PTHR47019">
    <property type="entry name" value="LIPID II FLIPPASE MURJ"/>
    <property type="match status" value="1"/>
</dbReference>
<dbReference type="GO" id="GO:0071555">
    <property type="term" value="P:cell wall organization"/>
    <property type="evidence" value="ECO:0007669"/>
    <property type="project" value="UniProtKB-UniRule"/>
</dbReference>
<evidence type="ECO:0000256" key="1">
    <source>
        <dbReference type="ARBA" id="ARBA00004651"/>
    </source>
</evidence>
<dbReference type="OrthoDB" id="9786339at2"/>
<keyword evidence="4 10" id="KW-0133">Cell shape</keyword>
<gene>
    <name evidence="10" type="primary">murJ</name>
    <name evidence="12" type="ORF">SAMN05660653_02053</name>
</gene>
<keyword evidence="2 10" id="KW-1003">Cell membrane</keyword>
<keyword evidence="10 11" id="KW-0813">Transport</keyword>
<dbReference type="STRING" id="617002.SAMN05660653_02053"/>
<keyword evidence="13" id="KW-1185">Reference proteome</keyword>
<evidence type="ECO:0000256" key="3">
    <source>
        <dbReference type="ARBA" id="ARBA00022692"/>
    </source>
</evidence>
<evidence type="ECO:0000256" key="4">
    <source>
        <dbReference type="ARBA" id="ARBA00022960"/>
    </source>
</evidence>
<comment type="function">
    <text evidence="8 10 11">Involved in peptidoglycan biosynthesis. Transports lipid-linked peptidoglycan precursors from the inner to the outer leaflet of the cytoplasmic membrane.</text>
</comment>
<dbReference type="GO" id="GO:0034204">
    <property type="term" value="P:lipid translocation"/>
    <property type="evidence" value="ECO:0007669"/>
    <property type="project" value="TreeGrafter"/>
</dbReference>
<evidence type="ECO:0000313" key="12">
    <source>
        <dbReference type="EMBL" id="SDB42827.1"/>
    </source>
</evidence>
<dbReference type="EMBL" id="FMXO01000011">
    <property type="protein sequence ID" value="SDB42827.1"/>
    <property type="molecule type" value="Genomic_DNA"/>
</dbReference>
<organism evidence="12 13">
    <name type="scientific">Desulfonatronum thiosulfatophilum</name>
    <dbReference type="NCBI Taxonomy" id="617002"/>
    <lineage>
        <taxon>Bacteria</taxon>
        <taxon>Pseudomonadati</taxon>
        <taxon>Thermodesulfobacteriota</taxon>
        <taxon>Desulfovibrionia</taxon>
        <taxon>Desulfovibrionales</taxon>
        <taxon>Desulfonatronaceae</taxon>
        <taxon>Desulfonatronum</taxon>
    </lineage>
</organism>
<keyword evidence="6 10" id="KW-1133">Transmembrane helix</keyword>
<evidence type="ECO:0000256" key="8">
    <source>
        <dbReference type="ARBA" id="ARBA00060041"/>
    </source>
</evidence>
<comment type="subcellular location">
    <subcellularLocation>
        <location evidence="1 10">Cell membrane</location>
        <topology evidence="1 10">Multi-pass membrane protein</topology>
    </subcellularLocation>
</comment>
<evidence type="ECO:0000256" key="11">
    <source>
        <dbReference type="PIRNR" id="PIRNR002869"/>
    </source>
</evidence>
<dbReference type="InterPro" id="IPR051050">
    <property type="entry name" value="Lipid_II_flippase_MurJ/MviN"/>
</dbReference>
<dbReference type="InterPro" id="IPR004268">
    <property type="entry name" value="MurJ"/>
</dbReference>
<dbReference type="PRINTS" id="PR01806">
    <property type="entry name" value="VIRFACTRMVIN"/>
</dbReference>
<evidence type="ECO:0000256" key="9">
    <source>
        <dbReference type="ARBA" id="ARBA00061532"/>
    </source>
</evidence>
<accession>A0A1G6DCE0</accession>
<dbReference type="Proteomes" id="UP000198771">
    <property type="component" value="Unassembled WGS sequence"/>
</dbReference>
<dbReference type="PIRSF" id="PIRSF002869">
    <property type="entry name" value="MviN"/>
    <property type="match status" value="1"/>
</dbReference>
<dbReference type="HAMAP" id="MF_02078">
    <property type="entry name" value="MurJ_MviN"/>
    <property type="match status" value="1"/>
</dbReference>
<dbReference type="AlphaFoldDB" id="A0A1G6DCE0"/>
<keyword evidence="10 11" id="KW-0961">Cell wall biogenesis/degradation</keyword>
<feature type="transmembrane region" description="Helical" evidence="10">
    <location>
        <begin position="171"/>
        <end position="192"/>
    </location>
</feature>
<evidence type="ECO:0000256" key="10">
    <source>
        <dbReference type="HAMAP-Rule" id="MF_02078"/>
    </source>
</evidence>
<feature type="transmembrane region" description="Helical" evidence="10">
    <location>
        <begin position="421"/>
        <end position="443"/>
    </location>
</feature>
<comment type="similarity">
    <text evidence="9 10 11">Belongs to the MurJ/MviN family.</text>
</comment>
<evidence type="ECO:0000256" key="2">
    <source>
        <dbReference type="ARBA" id="ARBA00022475"/>
    </source>
</evidence>
<evidence type="ECO:0000313" key="13">
    <source>
        <dbReference type="Proteomes" id="UP000198771"/>
    </source>
</evidence>
<dbReference type="RefSeq" id="WP_092121029.1">
    <property type="nucleotide sequence ID" value="NZ_FMXO01000011.1"/>
</dbReference>
<feature type="transmembrane region" description="Helical" evidence="10">
    <location>
        <begin position="39"/>
        <end position="57"/>
    </location>
</feature>